<name>A0A8H6VYE9_9AGAR</name>
<protein>
    <submittedName>
        <fullName evidence="3">Flavonol synthase/flavanone 3-hydroxylase</fullName>
    </submittedName>
</protein>
<accession>A0A8H6VYE9</accession>
<dbReference type="GO" id="GO:0046872">
    <property type="term" value="F:metal ion binding"/>
    <property type="evidence" value="ECO:0007669"/>
    <property type="project" value="UniProtKB-KW"/>
</dbReference>
<dbReference type="AlphaFoldDB" id="A0A8H6VYE9"/>
<sequence length="369" mass="41887">MPSIIRPHLATRTVPPTTKQALDWADLAVVDLSKAADPDGRAELTAQVCEAMRTQGFFYVVNHGWTPEQTARAFDIAEFAFSGVSAKDKQAYAATMKTTGSFQGYKPRQYWHIDNGINDQIDTFNINRDVTLREQPEALRPFLPELDALARHTHFDILHPILRMLAQGLELEEETFVDLHQFKSVSETYIRFMKYYPRTIEEEEKTNNVWLKGHTDIGTVTILYSQPISALQILGRDGKWRWIKHIENAMVINIGDAMEFLSGGYYKATIHRVVQPPEDQRLRERLGIFYFAMAHDDTPLIPVQKSPVLERVGTENRQGIPQDSGGSVITMEAWRKSRTSAYGQSRLTAAPGGKIEEETVQGVLVQHFN</sequence>
<dbReference type="EMBL" id="JACAZF010000007">
    <property type="protein sequence ID" value="KAF7298739.1"/>
    <property type="molecule type" value="Genomic_DNA"/>
</dbReference>
<keyword evidence="1" id="KW-0408">Iron</keyword>
<comment type="similarity">
    <text evidence="1">Belongs to the iron/ascorbate-dependent oxidoreductase family.</text>
</comment>
<dbReference type="InterPro" id="IPR050231">
    <property type="entry name" value="Iron_ascorbate_oxido_reductase"/>
</dbReference>
<keyword evidence="4" id="KW-1185">Reference proteome</keyword>
<reference evidence="3" key="1">
    <citation type="submission" date="2020-05" db="EMBL/GenBank/DDBJ databases">
        <title>Mycena genomes resolve the evolution of fungal bioluminescence.</title>
        <authorList>
            <person name="Tsai I.J."/>
        </authorList>
    </citation>
    <scope>NUCLEOTIDE SEQUENCE</scope>
    <source>
        <strain evidence="3">171206Taipei</strain>
    </source>
</reference>
<dbReference type="Pfam" id="PF14226">
    <property type="entry name" value="DIOX_N"/>
    <property type="match status" value="1"/>
</dbReference>
<feature type="domain" description="Fe2OG dioxygenase" evidence="2">
    <location>
        <begin position="186"/>
        <end position="294"/>
    </location>
</feature>
<dbReference type="SUPFAM" id="SSF51197">
    <property type="entry name" value="Clavaminate synthase-like"/>
    <property type="match status" value="1"/>
</dbReference>
<keyword evidence="1" id="KW-0479">Metal-binding</keyword>
<gene>
    <name evidence="3" type="ORF">MIND_00821400</name>
</gene>
<dbReference type="RefSeq" id="XP_037218127.1">
    <property type="nucleotide sequence ID" value="XM_037364885.1"/>
</dbReference>
<comment type="caution">
    <text evidence="3">The sequence shown here is derived from an EMBL/GenBank/DDBJ whole genome shotgun (WGS) entry which is preliminary data.</text>
</comment>
<proteinExistence type="inferred from homology"/>
<evidence type="ECO:0000313" key="4">
    <source>
        <dbReference type="Proteomes" id="UP000636479"/>
    </source>
</evidence>
<dbReference type="InterPro" id="IPR027443">
    <property type="entry name" value="IPNS-like_sf"/>
</dbReference>
<dbReference type="OrthoDB" id="406156at2759"/>
<dbReference type="Gene3D" id="2.60.120.330">
    <property type="entry name" value="B-lactam Antibiotic, Isopenicillin N Synthase, Chain"/>
    <property type="match status" value="1"/>
</dbReference>
<evidence type="ECO:0000259" key="2">
    <source>
        <dbReference type="PROSITE" id="PS51471"/>
    </source>
</evidence>
<dbReference type="Pfam" id="PF03171">
    <property type="entry name" value="2OG-FeII_Oxy"/>
    <property type="match status" value="1"/>
</dbReference>
<dbReference type="GO" id="GO:0016491">
    <property type="term" value="F:oxidoreductase activity"/>
    <property type="evidence" value="ECO:0007669"/>
    <property type="project" value="UniProtKB-KW"/>
</dbReference>
<dbReference type="InterPro" id="IPR026992">
    <property type="entry name" value="DIOX_N"/>
</dbReference>
<dbReference type="PANTHER" id="PTHR47990">
    <property type="entry name" value="2-OXOGLUTARATE (2OG) AND FE(II)-DEPENDENT OXYGENASE SUPERFAMILY PROTEIN-RELATED"/>
    <property type="match status" value="1"/>
</dbReference>
<dbReference type="InterPro" id="IPR044861">
    <property type="entry name" value="IPNS-like_FE2OG_OXY"/>
</dbReference>
<keyword evidence="1" id="KW-0560">Oxidoreductase</keyword>
<evidence type="ECO:0000256" key="1">
    <source>
        <dbReference type="RuleBase" id="RU003682"/>
    </source>
</evidence>
<dbReference type="Proteomes" id="UP000636479">
    <property type="component" value="Unassembled WGS sequence"/>
</dbReference>
<evidence type="ECO:0000313" key="3">
    <source>
        <dbReference type="EMBL" id="KAF7298739.1"/>
    </source>
</evidence>
<organism evidence="3 4">
    <name type="scientific">Mycena indigotica</name>
    <dbReference type="NCBI Taxonomy" id="2126181"/>
    <lineage>
        <taxon>Eukaryota</taxon>
        <taxon>Fungi</taxon>
        <taxon>Dikarya</taxon>
        <taxon>Basidiomycota</taxon>
        <taxon>Agaricomycotina</taxon>
        <taxon>Agaricomycetes</taxon>
        <taxon>Agaricomycetidae</taxon>
        <taxon>Agaricales</taxon>
        <taxon>Marasmiineae</taxon>
        <taxon>Mycenaceae</taxon>
        <taxon>Mycena</taxon>
    </lineage>
</organism>
<dbReference type="PROSITE" id="PS51471">
    <property type="entry name" value="FE2OG_OXY"/>
    <property type="match status" value="1"/>
</dbReference>
<dbReference type="InterPro" id="IPR005123">
    <property type="entry name" value="Oxoglu/Fe-dep_dioxygenase_dom"/>
</dbReference>
<dbReference type="PRINTS" id="PR00682">
    <property type="entry name" value="IPNSYNTHASE"/>
</dbReference>
<dbReference type="GeneID" id="59347401"/>